<feature type="signal peptide" evidence="2">
    <location>
        <begin position="1"/>
        <end position="20"/>
    </location>
</feature>
<dbReference type="InterPro" id="IPR050546">
    <property type="entry name" value="Glycosyl_Hydrlase_16"/>
</dbReference>
<dbReference type="GO" id="GO:0008081">
    <property type="term" value="F:phosphoric diester hydrolase activity"/>
    <property type="evidence" value="ECO:0007669"/>
    <property type="project" value="InterPro"/>
</dbReference>
<dbReference type="PANTHER" id="PTHR10963:SF55">
    <property type="entry name" value="GLYCOSIDE HYDROLASE FAMILY 16 PROTEIN"/>
    <property type="match status" value="1"/>
</dbReference>
<dbReference type="SUPFAM" id="SSF49899">
    <property type="entry name" value="Concanavalin A-like lectins/glucanases"/>
    <property type="match status" value="1"/>
</dbReference>
<dbReference type="GO" id="GO:0005975">
    <property type="term" value="P:carbohydrate metabolic process"/>
    <property type="evidence" value="ECO:0007669"/>
    <property type="project" value="InterPro"/>
</dbReference>
<feature type="domain" description="GH16" evidence="4">
    <location>
        <begin position="225"/>
        <end position="504"/>
    </location>
</feature>
<dbReference type="PROSITE" id="PS51704">
    <property type="entry name" value="GP_PDE"/>
    <property type="match status" value="1"/>
</dbReference>
<gene>
    <name evidence="5" type="ORF">GM921_12175</name>
</gene>
<proteinExistence type="inferred from homology"/>
<reference evidence="5" key="1">
    <citation type="submission" date="2019-11" db="EMBL/GenBank/DDBJ databases">
        <title>Description of Pedobacter sp. LMG 31464T.</title>
        <authorList>
            <person name="Carlier A."/>
            <person name="Qi S."/>
            <person name="Vandamme P."/>
        </authorList>
    </citation>
    <scope>NUCLEOTIDE SEQUENCE</scope>
    <source>
        <strain evidence="5">LMG 31464</strain>
    </source>
</reference>
<dbReference type="Gene3D" id="3.20.20.190">
    <property type="entry name" value="Phosphatidylinositol (PI) phosphodiesterase"/>
    <property type="match status" value="1"/>
</dbReference>
<organism evidence="5 6">
    <name type="scientific">Pedobacter planticolens</name>
    <dbReference type="NCBI Taxonomy" id="2679964"/>
    <lineage>
        <taxon>Bacteria</taxon>
        <taxon>Pseudomonadati</taxon>
        <taxon>Bacteroidota</taxon>
        <taxon>Sphingobacteriia</taxon>
        <taxon>Sphingobacteriales</taxon>
        <taxon>Sphingobacteriaceae</taxon>
        <taxon>Pedobacter</taxon>
    </lineage>
</organism>
<comment type="similarity">
    <text evidence="1">Belongs to the glycosyl hydrolase 16 family.</text>
</comment>
<feature type="domain" description="GP-PDE" evidence="3">
    <location>
        <begin position="30"/>
        <end position="258"/>
    </location>
</feature>
<dbReference type="PROSITE" id="PS51762">
    <property type="entry name" value="GH16_2"/>
    <property type="match status" value="1"/>
</dbReference>
<dbReference type="EMBL" id="WNXD01000002">
    <property type="protein sequence ID" value="MBB2146248.1"/>
    <property type="molecule type" value="Genomic_DNA"/>
</dbReference>
<evidence type="ECO:0000256" key="2">
    <source>
        <dbReference type="SAM" id="SignalP"/>
    </source>
</evidence>
<dbReference type="Gene3D" id="2.60.120.200">
    <property type="match status" value="1"/>
</dbReference>
<dbReference type="RefSeq" id="WP_182922915.1">
    <property type="nucleotide sequence ID" value="NZ_WNXD01000002.1"/>
</dbReference>
<keyword evidence="2" id="KW-0732">Signal</keyword>
<dbReference type="InterPro" id="IPR017946">
    <property type="entry name" value="PLC-like_Pdiesterase_TIM-brl"/>
</dbReference>
<comment type="caution">
    <text evidence="5">The sequence shown here is derived from an EMBL/GenBank/DDBJ whole genome shotgun (WGS) entry which is preliminary data.</text>
</comment>
<evidence type="ECO:0000256" key="1">
    <source>
        <dbReference type="ARBA" id="ARBA00006865"/>
    </source>
</evidence>
<dbReference type="PANTHER" id="PTHR10963">
    <property type="entry name" value="GLYCOSYL HYDROLASE-RELATED"/>
    <property type="match status" value="1"/>
</dbReference>
<evidence type="ECO:0000259" key="4">
    <source>
        <dbReference type="PROSITE" id="PS51762"/>
    </source>
</evidence>
<dbReference type="CDD" id="cd08023">
    <property type="entry name" value="GH16_laminarinase_like"/>
    <property type="match status" value="1"/>
</dbReference>
<dbReference type="InterPro" id="IPR013320">
    <property type="entry name" value="ConA-like_dom_sf"/>
</dbReference>
<protein>
    <submittedName>
        <fullName evidence="5">Family 16 glycosylhydrolase</fullName>
    </submittedName>
</protein>
<keyword evidence="6" id="KW-1185">Reference proteome</keyword>
<dbReference type="GO" id="GO:0004553">
    <property type="term" value="F:hydrolase activity, hydrolyzing O-glycosyl compounds"/>
    <property type="evidence" value="ECO:0007669"/>
    <property type="project" value="InterPro"/>
</dbReference>
<accession>A0A923IVU9</accession>
<evidence type="ECO:0000313" key="6">
    <source>
        <dbReference type="Proteomes" id="UP000601055"/>
    </source>
</evidence>
<dbReference type="GO" id="GO:0006629">
    <property type="term" value="P:lipid metabolic process"/>
    <property type="evidence" value="ECO:0007669"/>
    <property type="project" value="InterPro"/>
</dbReference>
<dbReference type="SUPFAM" id="SSF51695">
    <property type="entry name" value="PLC-like phosphodiesterases"/>
    <property type="match status" value="1"/>
</dbReference>
<dbReference type="Pfam" id="PF00722">
    <property type="entry name" value="Glyco_hydro_16"/>
    <property type="match status" value="1"/>
</dbReference>
<name>A0A923IVU9_9SPHI</name>
<dbReference type="Pfam" id="PF03009">
    <property type="entry name" value="GDPD"/>
    <property type="match status" value="1"/>
</dbReference>
<sequence>MKQLSIAVLLILMISNSVLAQKTITSWNKNQVIAHRGAWKKNNLPENSIASLKEAFRIKCFGSEFDIHMTLDSVMVVNHDPTFLGIPISKSTYKQLLAKKLSNGESIPTLESYLKEGMKQKKTKLILELKPQNMGKERDEFLAESALQMVRKLKVEAWVDYISFGYDICTYIIGHMPNAKVSYLAGEVPPEKLKADGFVGSDYHYSVFQKNNWIAPSKKLGLTVNAWTVNTAPEMEWLLANEVEYITTNEPELLFETIKKSPIANGWKLKWADEFNAKGLPDANNWTYDVGGTGWGNNEKQYYTNADTLNANINKGSLNIIARKADKENKNYTSARLATRKKFDWKYGRVEVRAMLPKGRGLWPAIWMLPTDWKYGAWPKSGEIDIMEHVGYDADTVHGTVHTEAFNHVKGTQVGKALKMENPYTEYHVYAIEWFEDHIDFFIDGQSYLTFKNSRKNIAEWPFDQPFHLLLNVAVGGNWGGTKGIDESVFPATMKIDYVRVFQK</sequence>
<dbReference type="Proteomes" id="UP000601055">
    <property type="component" value="Unassembled WGS sequence"/>
</dbReference>
<evidence type="ECO:0000259" key="3">
    <source>
        <dbReference type="PROSITE" id="PS51704"/>
    </source>
</evidence>
<dbReference type="AlphaFoldDB" id="A0A923IVU9"/>
<feature type="chain" id="PRO_5036904136" evidence="2">
    <location>
        <begin position="21"/>
        <end position="504"/>
    </location>
</feature>
<dbReference type="InterPro" id="IPR000757">
    <property type="entry name" value="Beta-glucanase-like"/>
</dbReference>
<evidence type="ECO:0000313" key="5">
    <source>
        <dbReference type="EMBL" id="MBB2146248.1"/>
    </source>
</evidence>
<dbReference type="InterPro" id="IPR030395">
    <property type="entry name" value="GP_PDE_dom"/>
</dbReference>